<proteinExistence type="predicted"/>
<dbReference type="PANTHER" id="PTHR21221:SF1">
    <property type="entry name" value="UREIDOGLYCOLATE LYASE"/>
    <property type="match status" value="1"/>
</dbReference>
<dbReference type="PANTHER" id="PTHR21221">
    <property type="entry name" value="UREIDOGLYCOLATE HYDROLASE"/>
    <property type="match status" value="1"/>
</dbReference>
<keyword evidence="6" id="KW-1185">Reference proteome</keyword>
<dbReference type="RefSeq" id="WP_301589991.1">
    <property type="nucleotide sequence ID" value="NZ_JAPFQI010000006.1"/>
</dbReference>
<comment type="caution">
    <text evidence="5">The sequence shown here is derived from an EMBL/GenBank/DDBJ whole genome shotgun (WGS) entry which is preliminary data.</text>
</comment>
<name>A0ABT3NV43_9PROT</name>
<keyword evidence="3 5" id="KW-0456">Lyase</keyword>
<dbReference type="InterPro" id="IPR007247">
    <property type="entry name" value="Ureidogly_lyase"/>
</dbReference>
<comment type="catalytic activity">
    <reaction evidence="4">
        <text>(S)-ureidoglycolate = urea + glyoxylate</text>
        <dbReference type="Rhea" id="RHEA:11304"/>
        <dbReference type="ChEBI" id="CHEBI:16199"/>
        <dbReference type="ChEBI" id="CHEBI:36655"/>
        <dbReference type="ChEBI" id="CHEBI:57296"/>
        <dbReference type="EC" id="4.3.2.3"/>
    </reaction>
</comment>
<gene>
    <name evidence="5" type="ORF">OF850_10325</name>
</gene>
<keyword evidence="2" id="KW-0659">Purine metabolism</keyword>
<evidence type="ECO:0000256" key="1">
    <source>
        <dbReference type="ARBA" id="ARBA00011738"/>
    </source>
</evidence>
<evidence type="ECO:0000313" key="6">
    <source>
        <dbReference type="Proteomes" id="UP001526430"/>
    </source>
</evidence>
<dbReference type="InterPro" id="IPR047233">
    <property type="entry name" value="UAH_cupin"/>
</dbReference>
<dbReference type="InterPro" id="IPR024060">
    <property type="entry name" value="Ureidoglycolate_lyase_dom_sf"/>
</dbReference>
<protein>
    <submittedName>
        <fullName evidence="5">Ureidoglycolate lyase</fullName>
    </submittedName>
</protein>
<dbReference type="Pfam" id="PF04115">
    <property type="entry name" value="Ureidogly_lyase"/>
    <property type="match status" value="1"/>
</dbReference>
<dbReference type="CDD" id="cd20298">
    <property type="entry name" value="cupin_UAH"/>
    <property type="match status" value="1"/>
</dbReference>
<organism evidence="5 6">
    <name type="scientific">Sabulicella glaciei</name>
    <dbReference type="NCBI Taxonomy" id="2984948"/>
    <lineage>
        <taxon>Bacteria</taxon>
        <taxon>Pseudomonadati</taxon>
        <taxon>Pseudomonadota</taxon>
        <taxon>Alphaproteobacteria</taxon>
        <taxon>Acetobacterales</taxon>
        <taxon>Acetobacteraceae</taxon>
        <taxon>Sabulicella</taxon>
    </lineage>
</organism>
<evidence type="ECO:0000256" key="4">
    <source>
        <dbReference type="ARBA" id="ARBA00047684"/>
    </source>
</evidence>
<dbReference type="SUPFAM" id="SSF51182">
    <property type="entry name" value="RmlC-like cupins"/>
    <property type="match status" value="1"/>
</dbReference>
<sequence length="158" mass="17171">MTRTLRLEPLTAEAFAPFGEVMDAPALGERPMLGASLRALPGAPTPTLAFSHIAPHALPIVATRMERHNSSSQCFVPMDVSRYVVMVAPDKGGAPDMAGLRGFVARGDQAVNYAIDAWHHPMHALDRPARFAVLMWSTGEKARDEEWATLPEPVTLSE</sequence>
<evidence type="ECO:0000256" key="2">
    <source>
        <dbReference type="ARBA" id="ARBA00022631"/>
    </source>
</evidence>
<reference evidence="5 6" key="1">
    <citation type="submission" date="2022-10" db="EMBL/GenBank/DDBJ databases">
        <title>Roseococcus glaciei nov., sp. nov., isolated from glacier.</title>
        <authorList>
            <person name="Liu Q."/>
            <person name="Xin Y.-H."/>
        </authorList>
    </citation>
    <scope>NUCLEOTIDE SEQUENCE [LARGE SCALE GENOMIC DNA]</scope>
    <source>
        <strain evidence="5 6">MDT2-1-1</strain>
    </source>
</reference>
<dbReference type="Gene3D" id="2.60.120.480">
    <property type="entry name" value="Ureidoglycolate hydrolase"/>
    <property type="match status" value="1"/>
</dbReference>
<dbReference type="EMBL" id="JAPFQI010000006">
    <property type="protein sequence ID" value="MCW8086023.1"/>
    <property type="molecule type" value="Genomic_DNA"/>
</dbReference>
<dbReference type="InterPro" id="IPR011051">
    <property type="entry name" value="RmlC_Cupin_sf"/>
</dbReference>
<comment type="subunit">
    <text evidence="1">Homodimer.</text>
</comment>
<evidence type="ECO:0000313" key="5">
    <source>
        <dbReference type="EMBL" id="MCW8086023.1"/>
    </source>
</evidence>
<accession>A0ABT3NV43</accession>
<evidence type="ECO:0000256" key="3">
    <source>
        <dbReference type="ARBA" id="ARBA00023239"/>
    </source>
</evidence>
<dbReference type="GO" id="GO:0016829">
    <property type="term" value="F:lyase activity"/>
    <property type="evidence" value="ECO:0007669"/>
    <property type="project" value="UniProtKB-KW"/>
</dbReference>
<dbReference type="Proteomes" id="UP001526430">
    <property type="component" value="Unassembled WGS sequence"/>
</dbReference>